<sequence length="111" mass="11691">MRDATSRPADTNCVRCFHSAYPRPTASRMTIIRAVTNGPLPRLAGRALTESAGADAGALAPGAAVLTTGSVAGVLSVMTRLYSVSVRCNESSSNKSLEYRLVVGQADFYHC</sequence>
<name>A0A9P7C092_9FUNG</name>
<keyword evidence="2" id="KW-1185">Reference proteome</keyword>
<dbReference type="EMBL" id="JAANIU010012917">
    <property type="protein sequence ID" value="KAG1530227.1"/>
    <property type="molecule type" value="Genomic_DNA"/>
</dbReference>
<evidence type="ECO:0000313" key="2">
    <source>
        <dbReference type="Proteomes" id="UP000740926"/>
    </source>
</evidence>
<dbReference type="Proteomes" id="UP000740926">
    <property type="component" value="Unassembled WGS sequence"/>
</dbReference>
<dbReference type="AlphaFoldDB" id="A0A9P7C092"/>
<gene>
    <name evidence="1" type="ORF">G6F50_017462</name>
</gene>
<protein>
    <submittedName>
        <fullName evidence="1">Uncharacterized protein</fullName>
    </submittedName>
</protein>
<comment type="caution">
    <text evidence="1">The sequence shown here is derived from an EMBL/GenBank/DDBJ whole genome shotgun (WGS) entry which is preliminary data.</text>
</comment>
<accession>A0A9P7C092</accession>
<organism evidence="1 2">
    <name type="scientific">Rhizopus delemar</name>
    <dbReference type="NCBI Taxonomy" id="936053"/>
    <lineage>
        <taxon>Eukaryota</taxon>
        <taxon>Fungi</taxon>
        <taxon>Fungi incertae sedis</taxon>
        <taxon>Mucoromycota</taxon>
        <taxon>Mucoromycotina</taxon>
        <taxon>Mucoromycetes</taxon>
        <taxon>Mucorales</taxon>
        <taxon>Mucorineae</taxon>
        <taxon>Rhizopodaceae</taxon>
        <taxon>Rhizopus</taxon>
    </lineage>
</organism>
<proteinExistence type="predicted"/>
<reference evidence="1 2" key="1">
    <citation type="journal article" date="2020" name="Microb. Genom.">
        <title>Genetic diversity of clinical and environmental Mucorales isolates obtained from an investigation of mucormycosis cases among solid organ transplant recipients.</title>
        <authorList>
            <person name="Nguyen M.H."/>
            <person name="Kaul D."/>
            <person name="Muto C."/>
            <person name="Cheng S.J."/>
            <person name="Richter R.A."/>
            <person name="Bruno V.M."/>
            <person name="Liu G."/>
            <person name="Beyhan S."/>
            <person name="Sundermann A.J."/>
            <person name="Mounaud S."/>
            <person name="Pasculle A.W."/>
            <person name="Nierman W.C."/>
            <person name="Driscoll E."/>
            <person name="Cumbie R."/>
            <person name="Clancy C.J."/>
            <person name="Dupont C.L."/>
        </authorList>
    </citation>
    <scope>NUCLEOTIDE SEQUENCE [LARGE SCALE GENOMIC DNA]</scope>
    <source>
        <strain evidence="1 2">GL24</strain>
    </source>
</reference>
<evidence type="ECO:0000313" key="1">
    <source>
        <dbReference type="EMBL" id="KAG1530227.1"/>
    </source>
</evidence>